<protein>
    <recommendedName>
        <fullName evidence="1">Heterokaryon incompatibility domain-containing protein</fullName>
    </recommendedName>
</protein>
<dbReference type="InterPro" id="IPR010730">
    <property type="entry name" value="HET"/>
</dbReference>
<sequence>MVWQHGDGAPGNENEVIACRLERADLAATSSYKCLSYVWGSQDDRVPILLDGKDHGVTRNLHAALHMLRRTDDVARIWIDALCIDQDDDGEKREQVAMMGDIFRSAEEVIVWLGEPASRVSRGMDMHMILERCMTSLAENAHFHELPFGSHCMSRRCPAAHDQSSDATCAWAELLAVLRSWFESTWFERTWTVQEIVLPRKATLMLGSLKLPWSTVTKGFGNLREHMSSCCTECVYGLPGEDPRHVYRMTSNVIDFVAAKNKLDQGQHLIEPLLQFNWKKATDPRDKIYGLLGLQSGRRPTPVMPDYAASLQDIFTSLATDVIKTQDWLVPLCLDLRQELKGLPSWVPDWTLTATNPVFYSISRFTWTWSYSAADELEGNITIDGDNVLNVSGIRVDDFSEIGEAYEMMKDCADQLAVFQSWKTMTDLDNRGEDEYISGGTLEQAFWRTMFADRFHQDQKPRQLKADDVTALYSFLEETEDRLKKYGNDALICLNDATSSHIIAVLDRRLFRTRKGWLGVCPKMAAAGDEVHVLGDCPVPVVLRRVDAEDGEREEYRVLGHCYVHGIMEGEASELGIGVQRIRIV</sequence>
<feature type="domain" description="Heterokaryon incompatibility" evidence="1">
    <location>
        <begin position="32"/>
        <end position="195"/>
    </location>
</feature>
<dbReference type="PANTHER" id="PTHR24148">
    <property type="entry name" value="ANKYRIN REPEAT DOMAIN-CONTAINING PROTEIN 39 HOMOLOG-RELATED"/>
    <property type="match status" value="1"/>
</dbReference>
<evidence type="ECO:0000313" key="2">
    <source>
        <dbReference type="EMBL" id="KAK3672377.1"/>
    </source>
</evidence>
<reference evidence="2" key="1">
    <citation type="submission" date="2023-07" db="EMBL/GenBank/DDBJ databases">
        <title>Black Yeasts Isolated from many extreme environments.</title>
        <authorList>
            <person name="Coleine C."/>
            <person name="Stajich J.E."/>
            <person name="Selbmann L."/>
        </authorList>
    </citation>
    <scope>NUCLEOTIDE SEQUENCE</scope>
    <source>
        <strain evidence="2">CCFEE 5485</strain>
    </source>
</reference>
<dbReference type="Pfam" id="PF26639">
    <property type="entry name" value="Het-6_barrel"/>
    <property type="match status" value="1"/>
</dbReference>
<gene>
    <name evidence="2" type="ORF">LTR78_007684</name>
</gene>
<evidence type="ECO:0000313" key="3">
    <source>
        <dbReference type="Proteomes" id="UP001274830"/>
    </source>
</evidence>
<comment type="caution">
    <text evidence="2">The sequence shown here is derived from an EMBL/GenBank/DDBJ whole genome shotgun (WGS) entry which is preliminary data.</text>
</comment>
<evidence type="ECO:0000259" key="1">
    <source>
        <dbReference type="Pfam" id="PF06985"/>
    </source>
</evidence>
<name>A0AAE0WJ80_9PEZI</name>
<keyword evidence="3" id="KW-1185">Reference proteome</keyword>
<accession>A0AAE0WJ80</accession>
<dbReference type="Pfam" id="PF06985">
    <property type="entry name" value="HET"/>
    <property type="match status" value="1"/>
</dbReference>
<dbReference type="InterPro" id="IPR052895">
    <property type="entry name" value="HetReg/Transcr_Mod"/>
</dbReference>
<proteinExistence type="predicted"/>
<dbReference type="EMBL" id="JAUTXT010000033">
    <property type="protein sequence ID" value="KAK3672377.1"/>
    <property type="molecule type" value="Genomic_DNA"/>
</dbReference>
<dbReference type="PANTHER" id="PTHR24148:SF64">
    <property type="entry name" value="HETEROKARYON INCOMPATIBILITY DOMAIN-CONTAINING PROTEIN"/>
    <property type="match status" value="1"/>
</dbReference>
<dbReference type="AlphaFoldDB" id="A0AAE0WJ80"/>
<organism evidence="2 3">
    <name type="scientific">Recurvomyces mirabilis</name>
    <dbReference type="NCBI Taxonomy" id="574656"/>
    <lineage>
        <taxon>Eukaryota</taxon>
        <taxon>Fungi</taxon>
        <taxon>Dikarya</taxon>
        <taxon>Ascomycota</taxon>
        <taxon>Pezizomycotina</taxon>
        <taxon>Dothideomycetes</taxon>
        <taxon>Dothideomycetidae</taxon>
        <taxon>Mycosphaerellales</taxon>
        <taxon>Teratosphaeriaceae</taxon>
        <taxon>Recurvomyces</taxon>
    </lineage>
</organism>
<dbReference type="Proteomes" id="UP001274830">
    <property type="component" value="Unassembled WGS sequence"/>
</dbReference>